<organism evidence="1 2">
    <name type="scientific">Thiospirillum jenense</name>
    <dbReference type="NCBI Taxonomy" id="1653858"/>
    <lineage>
        <taxon>Bacteria</taxon>
        <taxon>Pseudomonadati</taxon>
        <taxon>Pseudomonadota</taxon>
        <taxon>Gammaproteobacteria</taxon>
        <taxon>Chromatiales</taxon>
        <taxon>Chromatiaceae</taxon>
        <taxon>Thiospirillum</taxon>
    </lineage>
</organism>
<reference evidence="1 2" key="1">
    <citation type="journal article" date="2020" name="Arch. Microbiol.">
        <title>The genome sequence of the giant phototrophic gammaproteobacterium Thiospirillum jenense gives insight into its physiological properties and phylogenetic relationships.</title>
        <authorList>
            <person name="Imhoff J.F."/>
            <person name="Meyer T.E."/>
            <person name="Kyndt J.A."/>
        </authorList>
    </citation>
    <scope>NUCLEOTIDE SEQUENCE [LARGE SCALE GENOMIC DNA]</scope>
    <source>
        <strain evidence="1 2">DSM 216</strain>
    </source>
</reference>
<dbReference type="RefSeq" id="WP_182582970.1">
    <property type="nucleotide sequence ID" value="NZ_JABVCQ010000007.1"/>
</dbReference>
<dbReference type="Proteomes" id="UP000548632">
    <property type="component" value="Unassembled WGS sequence"/>
</dbReference>
<evidence type="ECO:0000313" key="1">
    <source>
        <dbReference type="EMBL" id="MBB1125531.1"/>
    </source>
</evidence>
<dbReference type="AlphaFoldDB" id="A0A839H8X7"/>
<dbReference type="EMBL" id="JABVCQ010000007">
    <property type="protein sequence ID" value="MBB1125531.1"/>
    <property type="molecule type" value="Genomic_DNA"/>
</dbReference>
<dbReference type="Pfam" id="PF21825">
    <property type="entry name" value="crAss001_48"/>
    <property type="match status" value="1"/>
</dbReference>
<proteinExistence type="predicted"/>
<sequence length="70" mass="8054">MKTETNVRIRVTKERAALIGKINKLERFLETLQDFATGETPQLLLLKQQLVVMEQYAALLTQRLDLLPAE</sequence>
<accession>A0A839H8X7</accession>
<dbReference type="InterPro" id="IPR054052">
    <property type="entry name" value="Y16Q-like"/>
</dbReference>
<evidence type="ECO:0000313" key="2">
    <source>
        <dbReference type="Proteomes" id="UP000548632"/>
    </source>
</evidence>
<name>A0A839H8X7_9GAMM</name>
<gene>
    <name evidence="1" type="ORF">HUK38_04705</name>
</gene>
<comment type="caution">
    <text evidence="1">The sequence shown here is derived from an EMBL/GenBank/DDBJ whole genome shotgun (WGS) entry which is preliminary data.</text>
</comment>
<keyword evidence="2" id="KW-1185">Reference proteome</keyword>
<protein>
    <submittedName>
        <fullName evidence="1">Uncharacterized protein</fullName>
    </submittedName>
</protein>